<protein>
    <submittedName>
        <fullName evidence="2">Cytochrome C</fullName>
    </submittedName>
</protein>
<dbReference type="Pfam" id="PF07995">
    <property type="entry name" value="GSDH"/>
    <property type="match status" value="1"/>
</dbReference>
<dbReference type="EMBL" id="RJUF01000180">
    <property type="protein sequence ID" value="MCP9765110.1"/>
    <property type="molecule type" value="Genomic_DNA"/>
</dbReference>
<dbReference type="Proteomes" id="UP001204144">
    <property type="component" value="Unassembled WGS sequence"/>
</dbReference>
<dbReference type="AlphaFoldDB" id="A0AAE3H6M0"/>
<organism evidence="2 3">
    <name type="scientific">Lacihabitans soyangensis</name>
    <dbReference type="NCBI Taxonomy" id="869394"/>
    <lineage>
        <taxon>Bacteria</taxon>
        <taxon>Pseudomonadati</taxon>
        <taxon>Bacteroidota</taxon>
        <taxon>Cytophagia</taxon>
        <taxon>Cytophagales</taxon>
        <taxon>Leadbetterellaceae</taxon>
        <taxon>Lacihabitans</taxon>
    </lineage>
</organism>
<dbReference type="PANTHER" id="PTHR19328">
    <property type="entry name" value="HEDGEHOG-INTERACTING PROTEIN"/>
    <property type="match status" value="1"/>
</dbReference>
<keyword evidence="3" id="KW-1185">Reference proteome</keyword>
<name>A0AAE3H6M0_9BACT</name>
<gene>
    <name evidence="2" type="ORF">EGI31_19420</name>
</gene>
<dbReference type="PANTHER" id="PTHR19328:SF75">
    <property type="entry name" value="ALDOSE SUGAR DEHYDROGENASE YLII"/>
    <property type="match status" value="1"/>
</dbReference>
<proteinExistence type="predicted"/>
<accession>A0AAE3H6M0</accession>
<sequence length="476" mass="53801">MAAEPNFDKRTIAMPDFAHLKKMEVENLLNYINSRQTKPDPRKVLSPDGLKNPIPEPIKKSELTLKLKYLFTAPATSDKIPLARINTMVVLNDDPKKVFLSDLRGIVYHFNEKELKPYLDFKKMVPEYIHVPGLATGLGSYAFHPEFLKNGLFYTAHSEKAKSRKADFSYADSIKVTLQWVLTEWKTNNPEAETFEGTRRELFRIDMVSQIHGMQEIAFNPNSKAGDEDHGLLYIGIGDGGASENGFPFICNSFSTPWSSVLRIDPAGNNSKNGNYGIPASNPYANYKEMAGEVYCRGFRNPNRIYWSPDGKMIISDIGHTNVEELNIGQKGLDYGWPYREGTFIIKPEANMKQVFDLKGNTSSYTWPSAQYDHDEGYAISAGYVYIENEIPALKGKYIFGDIVNGKVLFVENKDLNLGQTTNIQEFTLEIEGKIDNFRNICKNNKTDLRFGQGANGEIYIYTKTDGKIYKVVGCE</sequence>
<comment type="caution">
    <text evidence="2">The sequence shown here is derived from an EMBL/GenBank/DDBJ whole genome shotgun (WGS) entry which is preliminary data.</text>
</comment>
<evidence type="ECO:0000313" key="3">
    <source>
        <dbReference type="Proteomes" id="UP001204144"/>
    </source>
</evidence>
<dbReference type="SUPFAM" id="SSF50952">
    <property type="entry name" value="Soluble quinoprotein glucose dehydrogenase"/>
    <property type="match status" value="1"/>
</dbReference>
<dbReference type="InterPro" id="IPR011042">
    <property type="entry name" value="6-blade_b-propeller_TolB-like"/>
</dbReference>
<dbReference type="Gene3D" id="2.120.10.30">
    <property type="entry name" value="TolB, C-terminal domain"/>
    <property type="match status" value="1"/>
</dbReference>
<reference evidence="2 3" key="1">
    <citation type="submission" date="2018-11" db="EMBL/GenBank/DDBJ databases">
        <title>Novel bacteria species description.</title>
        <authorList>
            <person name="Han J.-H."/>
        </authorList>
    </citation>
    <scope>NUCLEOTIDE SEQUENCE [LARGE SCALE GENOMIC DNA]</scope>
    <source>
        <strain evidence="2 3">KCTC23259</strain>
    </source>
</reference>
<feature type="domain" description="Glucose/Sorbosone dehydrogenase" evidence="1">
    <location>
        <begin position="90"/>
        <end position="470"/>
    </location>
</feature>
<evidence type="ECO:0000259" key="1">
    <source>
        <dbReference type="Pfam" id="PF07995"/>
    </source>
</evidence>
<evidence type="ECO:0000313" key="2">
    <source>
        <dbReference type="EMBL" id="MCP9765110.1"/>
    </source>
</evidence>
<dbReference type="InterPro" id="IPR012938">
    <property type="entry name" value="Glc/Sorbosone_DH"/>
</dbReference>
<dbReference type="InterPro" id="IPR011041">
    <property type="entry name" value="Quinoprot_gluc/sorb_DH_b-prop"/>
</dbReference>